<feature type="compositionally biased region" description="Polar residues" evidence="1">
    <location>
        <begin position="307"/>
        <end position="317"/>
    </location>
</feature>
<evidence type="ECO:0000313" key="2">
    <source>
        <dbReference type="EMBL" id="CAI9936732.1"/>
    </source>
</evidence>
<dbReference type="AlphaFoldDB" id="A0AA86U3K7"/>
<feature type="compositionally biased region" description="Polar residues" evidence="1">
    <location>
        <begin position="334"/>
        <end position="349"/>
    </location>
</feature>
<sequence>MRQLIFRSNQKIPLLMSTENYFQNSISYPAADSFVKDNRDTLQSNIKNIQILTQQSSAQAAFQGNFSDQHAMYKVSSGAMHSVAFTIEDNQFLISLKGRDSQSLKHIALKLELNSINQKPQISIVPAFQIFSTPVAAIMNNQVQIINKRTRRAQSLNQCPNQQLQTTNKFLINKTGKQVHTNQVPVIVEQTQIENNINETYLQIDNNETLQIENQLENEQDQNDFESTECYEESISLEQKLTVFGQGLRYAIQTVFNKDYEQKTDKQVVSCIKSCLISQNYIRFWETVRIYSKLDSEFYKREFIPHSKTQNAQQQTNDRNKTDSEQIKQDTDLENASNVQTAQNNQSDQIDQKRNEFEKKIEVNASIPLDQQQNEIDKEMESEENNTETTTQQQHDEQYIYDESNNQQINEEKIEQEINYTFFRQGLLYAILVIFYRDLENKTDTQLIKYITKYLNNQNSQKFWEIMTIFTGFDTEMLINYYQNAFQLQNVDK</sequence>
<evidence type="ECO:0000313" key="4">
    <source>
        <dbReference type="Proteomes" id="UP001642409"/>
    </source>
</evidence>
<comment type="caution">
    <text evidence="2">The sequence shown here is derived from an EMBL/GenBank/DDBJ whole genome shotgun (WGS) entry which is preliminary data.</text>
</comment>
<reference evidence="3 4" key="2">
    <citation type="submission" date="2024-07" db="EMBL/GenBank/DDBJ databases">
        <authorList>
            <person name="Akdeniz Z."/>
        </authorList>
    </citation>
    <scope>NUCLEOTIDE SEQUENCE [LARGE SCALE GENOMIC DNA]</scope>
</reference>
<proteinExistence type="predicted"/>
<feature type="compositionally biased region" description="Basic and acidic residues" evidence="1">
    <location>
        <begin position="318"/>
        <end position="331"/>
    </location>
</feature>
<gene>
    <name evidence="2" type="ORF">HINF_LOCUS24377</name>
    <name evidence="3" type="ORF">HINF_LOCUS30052</name>
</gene>
<evidence type="ECO:0000313" key="3">
    <source>
        <dbReference type="EMBL" id="CAL6025214.1"/>
    </source>
</evidence>
<protein>
    <submittedName>
        <fullName evidence="3">Hypothetical_protein</fullName>
    </submittedName>
</protein>
<dbReference type="EMBL" id="CAXDID020000098">
    <property type="protein sequence ID" value="CAL6025214.1"/>
    <property type="molecule type" value="Genomic_DNA"/>
</dbReference>
<organism evidence="2">
    <name type="scientific">Hexamita inflata</name>
    <dbReference type="NCBI Taxonomy" id="28002"/>
    <lineage>
        <taxon>Eukaryota</taxon>
        <taxon>Metamonada</taxon>
        <taxon>Diplomonadida</taxon>
        <taxon>Hexamitidae</taxon>
        <taxon>Hexamitinae</taxon>
        <taxon>Hexamita</taxon>
    </lineage>
</organism>
<dbReference type="EMBL" id="CATOUU010000642">
    <property type="protein sequence ID" value="CAI9936732.1"/>
    <property type="molecule type" value="Genomic_DNA"/>
</dbReference>
<keyword evidence="4" id="KW-1185">Reference proteome</keyword>
<feature type="compositionally biased region" description="Basic and acidic residues" evidence="1">
    <location>
        <begin position="350"/>
        <end position="362"/>
    </location>
</feature>
<evidence type="ECO:0000256" key="1">
    <source>
        <dbReference type="SAM" id="MobiDB-lite"/>
    </source>
</evidence>
<reference evidence="2" key="1">
    <citation type="submission" date="2023-06" db="EMBL/GenBank/DDBJ databases">
        <authorList>
            <person name="Kurt Z."/>
        </authorList>
    </citation>
    <scope>NUCLEOTIDE SEQUENCE</scope>
</reference>
<accession>A0AA86U3K7</accession>
<feature type="region of interest" description="Disordered" evidence="1">
    <location>
        <begin position="306"/>
        <end position="395"/>
    </location>
</feature>
<name>A0AA86U3K7_9EUKA</name>
<dbReference type="Proteomes" id="UP001642409">
    <property type="component" value="Unassembled WGS sequence"/>
</dbReference>